<dbReference type="Gene3D" id="3.30.420.40">
    <property type="match status" value="2"/>
</dbReference>
<sequence length="301" mass="31382">MTVIGIDIGQSGSRARRSGSSEDMTGPGYWSAPIPVLVRDLVQAIAPVDEPLRLGVGLTGYEPQSNQASAIGQALSEAGFRASVVIADDCLTAYLGALDCEPGGMVIAGTGSVALALDPGHAMARADGWGSELGDHGSGYWIGREAIRQGLRLHDAGLEDALVDSLVDHWGPLATIASTWRRDRPDIEAIAAFARPVITLAGEGNATATDIASRAARHLAESLAMTIQRAGLSERAVPYTGLGGIFAAGAAITTPFVEAMQTLMPAAHYRPPEADPLTGCITLAEIRPDPVMQPLYETFGD</sequence>
<feature type="region of interest" description="Disordered" evidence="1">
    <location>
        <begin position="1"/>
        <end position="26"/>
    </location>
</feature>
<evidence type="ECO:0000259" key="2">
    <source>
        <dbReference type="Pfam" id="PF01869"/>
    </source>
</evidence>
<dbReference type="AlphaFoldDB" id="A0A934MPA3"/>
<dbReference type="SUPFAM" id="SSF53067">
    <property type="entry name" value="Actin-like ATPase domain"/>
    <property type="match status" value="1"/>
</dbReference>
<dbReference type="EMBL" id="JAEKMH010000001">
    <property type="protein sequence ID" value="MBJ3783109.1"/>
    <property type="molecule type" value="Genomic_DNA"/>
</dbReference>
<reference evidence="3" key="1">
    <citation type="submission" date="2020-12" db="EMBL/GenBank/DDBJ databases">
        <title>Devosia sp. MSA67 isolated from Mo River.</title>
        <authorList>
            <person name="Ma F."/>
            <person name="Zi Z."/>
        </authorList>
    </citation>
    <scope>NUCLEOTIDE SEQUENCE</scope>
    <source>
        <strain evidence="3">MSA67</strain>
    </source>
</reference>
<organism evidence="3 4">
    <name type="scientific">Devosia sediminis</name>
    <dbReference type="NCBI Taxonomy" id="2798801"/>
    <lineage>
        <taxon>Bacteria</taxon>
        <taxon>Pseudomonadati</taxon>
        <taxon>Pseudomonadota</taxon>
        <taxon>Alphaproteobacteria</taxon>
        <taxon>Hyphomicrobiales</taxon>
        <taxon>Devosiaceae</taxon>
        <taxon>Devosia</taxon>
    </lineage>
</organism>
<evidence type="ECO:0000313" key="4">
    <source>
        <dbReference type="Proteomes" id="UP000602124"/>
    </source>
</evidence>
<feature type="domain" description="ATPase BadF/BadG/BcrA/BcrD type" evidence="2">
    <location>
        <begin position="55"/>
        <end position="248"/>
    </location>
</feature>
<protein>
    <recommendedName>
        <fullName evidence="2">ATPase BadF/BadG/BcrA/BcrD type domain-containing protein</fullName>
    </recommendedName>
</protein>
<keyword evidence="4" id="KW-1185">Reference proteome</keyword>
<dbReference type="InterPro" id="IPR002731">
    <property type="entry name" value="ATPase_BadF"/>
</dbReference>
<dbReference type="Pfam" id="PF01869">
    <property type="entry name" value="BcrAD_BadFG"/>
    <property type="match status" value="1"/>
</dbReference>
<dbReference type="InterPro" id="IPR043129">
    <property type="entry name" value="ATPase_NBD"/>
</dbReference>
<dbReference type="InterPro" id="IPR052519">
    <property type="entry name" value="Euk-type_GlcNAc_Kinase"/>
</dbReference>
<proteinExistence type="predicted"/>
<dbReference type="PANTHER" id="PTHR43190">
    <property type="entry name" value="N-ACETYL-D-GLUCOSAMINE KINASE"/>
    <property type="match status" value="1"/>
</dbReference>
<dbReference type="Proteomes" id="UP000602124">
    <property type="component" value="Unassembled WGS sequence"/>
</dbReference>
<dbReference type="RefSeq" id="WP_198874363.1">
    <property type="nucleotide sequence ID" value="NZ_JAEKMH010000001.1"/>
</dbReference>
<accession>A0A934MPA3</accession>
<dbReference type="PANTHER" id="PTHR43190:SF3">
    <property type="entry name" value="N-ACETYL-D-GLUCOSAMINE KINASE"/>
    <property type="match status" value="1"/>
</dbReference>
<evidence type="ECO:0000256" key="1">
    <source>
        <dbReference type="SAM" id="MobiDB-lite"/>
    </source>
</evidence>
<comment type="caution">
    <text evidence="3">The sequence shown here is derived from an EMBL/GenBank/DDBJ whole genome shotgun (WGS) entry which is preliminary data.</text>
</comment>
<evidence type="ECO:0000313" key="3">
    <source>
        <dbReference type="EMBL" id="MBJ3783109.1"/>
    </source>
</evidence>
<name>A0A934MPA3_9HYPH</name>
<gene>
    <name evidence="3" type="ORF">JEQ47_00130</name>
</gene>